<accession>A0A6A6VLM4</accession>
<reference evidence="2" key="1">
    <citation type="journal article" date="2020" name="Stud. Mycol.">
        <title>101 Dothideomycetes genomes: a test case for predicting lifestyles and emergence of pathogens.</title>
        <authorList>
            <person name="Haridas S."/>
            <person name="Albert R."/>
            <person name="Binder M."/>
            <person name="Bloem J."/>
            <person name="Labutti K."/>
            <person name="Salamov A."/>
            <person name="Andreopoulos B."/>
            <person name="Baker S."/>
            <person name="Barry K."/>
            <person name="Bills G."/>
            <person name="Bluhm B."/>
            <person name="Cannon C."/>
            <person name="Castanera R."/>
            <person name="Culley D."/>
            <person name="Daum C."/>
            <person name="Ezra D."/>
            <person name="Gonzalez J."/>
            <person name="Henrissat B."/>
            <person name="Kuo A."/>
            <person name="Liang C."/>
            <person name="Lipzen A."/>
            <person name="Lutzoni F."/>
            <person name="Magnuson J."/>
            <person name="Mondo S."/>
            <person name="Nolan M."/>
            <person name="Ohm R."/>
            <person name="Pangilinan J."/>
            <person name="Park H.-J."/>
            <person name="Ramirez L."/>
            <person name="Alfaro M."/>
            <person name="Sun H."/>
            <person name="Tritt A."/>
            <person name="Yoshinaga Y."/>
            <person name="Zwiers L.-H."/>
            <person name="Turgeon B."/>
            <person name="Goodwin S."/>
            <person name="Spatafora J."/>
            <person name="Crous P."/>
            <person name="Grigoriev I."/>
        </authorList>
    </citation>
    <scope>NUCLEOTIDE SEQUENCE</scope>
    <source>
        <strain evidence="2">CBS 119925</strain>
    </source>
</reference>
<sequence>MAAAYETLHGSCACGRNRYVIEVPVDQVQLAEVRYDNSAASRSLYASPLTFWLRVPLRWYTSATFAQFPDETRTSIQRTFVSPFATNTRHQFCGYCGSQLTSWDDLTPENAEHISITVGSLLSEDQDRLGKLGFLPNGDSSDDEYSAYTVKPSRHRSLIHSEPQIRGAPWFEELVEHTGLGHLKQQRGGHTSRDGRVRVEWEVVEYTEGDDVNNGGSPSKRKLGEVESEDTTMRSA</sequence>
<evidence type="ECO:0000256" key="1">
    <source>
        <dbReference type="SAM" id="MobiDB-lite"/>
    </source>
</evidence>
<name>A0A6A6VLM4_9PLEO</name>
<dbReference type="Gene3D" id="2.170.150.70">
    <property type="match status" value="1"/>
</dbReference>
<feature type="region of interest" description="Disordered" evidence="1">
    <location>
        <begin position="207"/>
        <end position="236"/>
    </location>
</feature>
<dbReference type="OrthoDB" id="3907216at2759"/>
<evidence type="ECO:0008006" key="4">
    <source>
        <dbReference type="Google" id="ProtNLM"/>
    </source>
</evidence>
<keyword evidence="3" id="KW-1185">Reference proteome</keyword>
<evidence type="ECO:0000313" key="3">
    <source>
        <dbReference type="Proteomes" id="UP000799440"/>
    </source>
</evidence>
<dbReference type="Proteomes" id="UP000799440">
    <property type="component" value="Unassembled WGS sequence"/>
</dbReference>
<protein>
    <recommendedName>
        <fullName evidence="4">CENP-V/GFA domain-containing protein</fullName>
    </recommendedName>
</protein>
<dbReference type="EMBL" id="MU006562">
    <property type="protein sequence ID" value="KAF2751475.1"/>
    <property type="molecule type" value="Genomic_DNA"/>
</dbReference>
<dbReference type="AlphaFoldDB" id="A0A6A6VLM4"/>
<gene>
    <name evidence="2" type="ORF">M011DRAFT_464206</name>
</gene>
<evidence type="ECO:0000313" key="2">
    <source>
        <dbReference type="EMBL" id="KAF2751475.1"/>
    </source>
</evidence>
<organism evidence="2 3">
    <name type="scientific">Sporormia fimetaria CBS 119925</name>
    <dbReference type="NCBI Taxonomy" id="1340428"/>
    <lineage>
        <taxon>Eukaryota</taxon>
        <taxon>Fungi</taxon>
        <taxon>Dikarya</taxon>
        <taxon>Ascomycota</taxon>
        <taxon>Pezizomycotina</taxon>
        <taxon>Dothideomycetes</taxon>
        <taxon>Pleosporomycetidae</taxon>
        <taxon>Pleosporales</taxon>
        <taxon>Sporormiaceae</taxon>
        <taxon>Sporormia</taxon>
    </lineage>
</organism>
<proteinExistence type="predicted"/>